<dbReference type="KEGG" id="vg:54988911"/>
<dbReference type="RefSeq" id="YP_009798449.1">
    <property type="nucleotide sequence ID" value="NC_047926.1"/>
</dbReference>
<organism evidence="1 2">
    <name type="scientific">Lactobacillus phage Semele</name>
    <dbReference type="NCBI Taxonomy" id="2079433"/>
    <lineage>
        <taxon>Viruses</taxon>
        <taxon>Duplodnaviria</taxon>
        <taxon>Heunggongvirae</taxon>
        <taxon>Uroviricota</taxon>
        <taxon>Caudoviricetes</taxon>
        <taxon>Herelleviridae</taxon>
        <taxon>Harbinvirus</taxon>
        <taxon>Harbinvirus semele</taxon>
    </lineage>
</organism>
<protein>
    <submittedName>
        <fullName evidence="1">Uncharacterized protein</fullName>
    </submittedName>
</protein>
<accession>A0A2K9VD57</accession>
<proteinExistence type="predicted"/>
<evidence type="ECO:0000313" key="1">
    <source>
        <dbReference type="EMBL" id="AUV60130.1"/>
    </source>
</evidence>
<name>A0A2K9VD57_9CAUD</name>
<reference evidence="1" key="1">
    <citation type="submission" date="2018-01" db="EMBL/GenBank/DDBJ databases">
        <title>Lactobacillus phages that infect wine-derived L. plantarum strains.</title>
        <authorList>
            <person name="Kyrkou I."/>
            <person name="Hestbjerg Hansen L."/>
        </authorList>
    </citation>
    <scope>NUCLEOTIDE SEQUENCE [LARGE SCALE GENOMIC DNA]</scope>
</reference>
<dbReference type="EMBL" id="MG765279">
    <property type="protein sequence ID" value="AUV60130.1"/>
    <property type="molecule type" value="Genomic_DNA"/>
</dbReference>
<sequence length="140" mass="15682">MVITNQLGVIILKQEEAEKLDKEGKSIVYSKHLSEDQLASLSQEFQLAELEEVAIFSVLSDDAKKFLLKLEPATGVIANSIVLQAEGKAPKEMINMENPLLAELAKEYNNRVKKDKSNATDLLNELADRYVDELYPDSDE</sequence>
<dbReference type="Proteomes" id="UP000240377">
    <property type="component" value="Segment"/>
</dbReference>
<keyword evidence="2" id="KW-1185">Reference proteome</keyword>
<dbReference type="GeneID" id="54988911"/>
<evidence type="ECO:0000313" key="2">
    <source>
        <dbReference type="Proteomes" id="UP000240377"/>
    </source>
</evidence>